<evidence type="ECO:0000256" key="1">
    <source>
        <dbReference type="SAM" id="MobiDB-lite"/>
    </source>
</evidence>
<proteinExistence type="predicted"/>
<dbReference type="EMBL" id="JAFNEN010000340">
    <property type="protein sequence ID" value="KAG8185322.1"/>
    <property type="molecule type" value="Genomic_DNA"/>
</dbReference>
<dbReference type="AlphaFoldDB" id="A0AAV6UM68"/>
<reference evidence="2 3" key="1">
    <citation type="journal article" date="2022" name="Nat. Ecol. Evol.">
        <title>A masculinizing supergene underlies an exaggerated male reproductive morph in a spider.</title>
        <authorList>
            <person name="Hendrickx F."/>
            <person name="De Corte Z."/>
            <person name="Sonet G."/>
            <person name="Van Belleghem S.M."/>
            <person name="Kostlbacher S."/>
            <person name="Vangestel C."/>
        </authorList>
    </citation>
    <scope>NUCLEOTIDE SEQUENCE [LARGE SCALE GENOMIC DNA]</scope>
    <source>
        <strain evidence="2">W744_W776</strain>
    </source>
</reference>
<gene>
    <name evidence="2" type="ORF">JTE90_013013</name>
</gene>
<protein>
    <submittedName>
        <fullName evidence="2">Uncharacterized protein</fullName>
    </submittedName>
</protein>
<evidence type="ECO:0000313" key="2">
    <source>
        <dbReference type="EMBL" id="KAG8185322.1"/>
    </source>
</evidence>
<keyword evidence="3" id="KW-1185">Reference proteome</keyword>
<dbReference type="Proteomes" id="UP000827092">
    <property type="component" value="Unassembled WGS sequence"/>
</dbReference>
<feature type="compositionally biased region" description="Polar residues" evidence="1">
    <location>
        <begin position="22"/>
        <end position="46"/>
    </location>
</feature>
<feature type="compositionally biased region" description="Polar residues" evidence="1">
    <location>
        <begin position="1"/>
        <end position="14"/>
    </location>
</feature>
<organism evidence="2 3">
    <name type="scientific">Oedothorax gibbosus</name>
    <dbReference type="NCBI Taxonomy" id="931172"/>
    <lineage>
        <taxon>Eukaryota</taxon>
        <taxon>Metazoa</taxon>
        <taxon>Ecdysozoa</taxon>
        <taxon>Arthropoda</taxon>
        <taxon>Chelicerata</taxon>
        <taxon>Arachnida</taxon>
        <taxon>Araneae</taxon>
        <taxon>Araneomorphae</taxon>
        <taxon>Entelegynae</taxon>
        <taxon>Araneoidea</taxon>
        <taxon>Linyphiidae</taxon>
        <taxon>Erigoninae</taxon>
        <taxon>Oedothorax</taxon>
    </lineage>
</organism>
<evidence type="ECO:0000313" key="3">
    <source>
        <dbReference type="Proteomes" id="UP000827092"/>
    </source>
</evidence>
<feature type="region of interest" description="Disordered" evidence="1">
    <location>
        <begin position="1"/>
        <end position="56"/>
    </location>
</feature>
<sequence>MGSPKNINTFSLPTFTKFPNKLTMQNNRSQEKTTTISSSPASTNVVGGSKDTDDPNLVSVRWQKIRSRKKRSEGKKPPF</sequence>
<comment type="caution">
    <text evidence="2">The sequence shown here is derived from an EMBL/GenBank/DDBJ whole genome shotgun (WGS) entry which is preliminary data.</text>
</comment>
<name>A0AAV6UM68_9ARAC</name>
<accession>A0AAV6UM68</accession>